<comment type="caution">
    <text evidence="1">The sequence shown here is derived from an EMBL/GenBank/DDBJ whole genome shotgun (WGS) entry which is preliminary data.</text>
</comment>
<reference evidence="1" key="1">
    <citation type="journal article" date="2014" name="Front. Microbiol.">
        <title>High frequency of phylogenetically diverse reductive dehalogenase-homologous genes in deep subseafloor sedimentary metagenomes.</title>
        <authorList>
            <person name="Kawai M."/>
            <person name="Futagami T."/>
            <person name="Toyoda A."/>
            <person name="Takaki Y."/>
            <person name="Nishi S."/>
            <person name="Hori S."/>
            <person name="Arai W."/>
            <person name="Tsubouchi T."/>
            <person name="Morono Y."/>
            <person name="Uchiyama I."/>
            <person name="Ito T."/>
            <person name="Fujiyama A."/>
            <person name="Inagaki F."/>
            <person name="Takami H."/>
        </authorList>
    </citation>
    <scope>NUCLEOTIDE SEQUENCE</scope>
    <source>
        <strain evidence="1">Expedition CK06-06</strain>
    </source>
</reference>
<gene>
    <name evidence="1" type="ORF">S03H2_34534</name>
</gene>
<organism evidence="1">
    <name type="scientific">marine sediment metagenome</name>
    <dbReference type="NCBI Taxonomy" id="412755"/>
    <lineage>
        <taxon>unclassified sequences</taxon>
        <taxon>metagenomes</taxon>
        <taxon>ecological metagenomes</taxon>
    </lineage>
</organism>
<evidence type="ECO:0000313" key="1">
    <source>
        <dbReference type="EMBL" id="GAH56497.1"/>
    </source>
</evidence>
<proteinExistence type="predicted"/>
<accession>X1GH57</accession>
<feature type="non-terminal residue" evidence="1">
    <location>
        <position position="1"/>
    </location>
</feature>
<dbReference type="EMBL" id="BARU01021082">
    <property type="protein sequence ID" value="GAH56497.1"/>
    <property type="molecule type" value="Genomic_DNA"/>
</dbReference>
<name>X1GH57_9ZZZZ</name>
<sequence length="40" mass="4830">LMELEMQKNSIRYCQTGSDHNDILILVQRKYNNLDNYKNN</sequence>
<protein>
    <submittedName>
        <fullName evidence="1">Uncharacterized protein</fullName>
    </submittedName>
</protein>
<dbReference type="AlphaFoldDB" id="X1GH57"/>